<accession>A0A495VZU5</accession>
<proteinExistence type="predicted"/>
<dbReference type="EMBL" id="RBXO01000001">
    <property type="protein sequence ID" value="RKT54961.1"/>
    <property type="molecule type" value="Genomic_DNA"/>
</dbReference>
<comment type="caution">
    <text evidence="1">The sequence shown here is derived from an EMBL/GenBank/DDBJ whole genome shotgun (WGS) entry which is preliminary data.</text>
</comment>
<gene>
    <name evidence="1" type="ORF">C8E97_3614</name>
</gene>
<reference evidence="1 2" key="1">
    <citation type="submission" date="2018-10" db="EMBL/GenBank/DDBJ databases">
        <title>Sequencing the genomes of 1000 actinobacteria strains.</title>
        <authorList>
            <person name="Klenk H.-P."/>
        </authorList>
    </citation>
    <scope>NUCLEOTIDE SEQUENCE [LARGE SCALE GENOMIC DNA]</scope>
    <source>
        <strain evidence="1 2">DSM 43800</strain>
    </source>
</reference>
<organism evidence="1 2">
    <name type="scientific">Saccharothrix australiensis</name>
    <dbReference type="NCBI Taxonomy" id="2072"/>
    <lineage>
        <taxon>Bacteria</taxon>
        <taxon>Bacillati</taxon>
        <taxon>Actinomycetota</taxon>
        <taxon>Actinomycetes</taxon>
        <taxon>Pseudonocardiales</taxon>
        <taxon>Pseudonocardiaceae</taxon>
        <taxon>Saccharothrix</taxon>
    </lineage>
</organism>
<sequence>MVVGDAKQQDHPVVETRYAVEIPRLSGLARWGCESVAYRSESN</sequence>
<evidence type="ECO:0000313" key="1">
    <source>
        <dbReference type="EMBL" id="RKT54961.1"/>
    </source>
</evidence>
<dbReference type="Proteomes" id="UP000282084">
    <property type="component" value="Unassembled WGS sequence"/>
</dbReference>
<keyword evidence="2" id="KW-1185">Reference proteome</keyword>
<evidence type="ECO:0000313" key="2">
    <source>
        <dbReference type="Proteomes" id="UP000282084"/>
    </source>
</evidence>
<protein>
    <submittedName>
        <fullName evidence="1">Uncharacterized protein</fullName>
    </submittedName>
</protein>
<name>A0A495VZU5_9PSEU</name>
<dbReference type="AlphaFoldDB" id="A0A495VZU5"/>